<comment type="caution">
    <text evidence="2">The sequence shown here is derived from an EMBL/GenBank/DDBJ whole genome shotgun (WGS) entry which is preliminary data.</text>
</comment>
<organism evidence="2 3">
    <name type="scientific">Pholiota conissans</name>
    <dbReference type="NCBI Taxonomy" id="109636"/>
    <lineage>
        <taxon>Eukaryota</taxon>
        <taxon>Fungi</taxon>
        <taxon>Dikarya</taxon>
        <taxon>Basidiomycota</taxon>
        <taxon>Agaricomycotina</taxon>
        <taxon>Agaricomycetes</taxon>
        <taxon>Agaricomycetidae</taxon>
        <taxon>Agaricales</taxon>
        <taxon>Agaricineae</taxon>
        <taxon>Strophariaceae</taxon>
        <taxon>Pholiota</taxon>
    </lineage>
</organism>
<accession>A0A9P5ZA37</accession>
<name>A0A9P5ZA37_9AGAR</name>
<dbReference type="EMBL" id="MU155159">
    <property type="protein sequence ID" value="KAF9482940.1"/>
    <property type="molecule type" value="Genomic_DNA"/>
</dbReference>
<dbReference type="Proteomes" id="UP000807469">
    <property type="component" value="Unassembled WGS sequence"/>
</dbReference>
<sequence length="406" mass="46276">MLMLPTEILEEIIDIISQNDEYFSSTKKCSLVCREFLPICRKRIFASVALTYHVGRAVKRFQVRTQRMTPDKFTKLFASAPEIADYVRDFRLDGGVADSPSIVQSLTRITRLRRLTFVGFGSTSTIEWKTDAALRPVFLHLSHLSTLVSLTIYSVREFALADLPPKIPALHFEDTTFDRTPSSLPSSSIALRTLTIKDGSGSMISQLPAVQSADGKLVIEFDGILHLFLQLGHPQPRKIEGVLHLLALCKNLVRVKIKANPHRSTVLFEGLYDALSPSLPSLRHLNLEAVLAPNDDVDPYHGIIDEIAKMGNRNVIETITINMNIPSRLQQIYRDECRRFDEVLTETSWPYLKRVVLNIFSTRIVFRENENHDNQKRLTNYLLTQFRVLSLRESLDFTVKVYTDDM</sequence>
<dbReference type="OrthoDB" id="2745898at2759"/>
<evidence type="ECO:0000313" key="2">
    <source>
        <dbReference type="EMBL" id="KAF9482940.1"/>
    </source>
</evidence>
<protein>
    <recommendedName>
        <fullName evidence="1">F-box domain-containing protein</fullName>
    </recommendedName>
</protein>
<proteinExistence type="predicted"/>
<dbReference type="PROSITE" id="PS50181">
    <property type="entry name" value="FBOX"/>
    <property type="match status" value="1"/>
</dbReference>
<dbReference type="InterPro" id="IPR001810">
    <property type="entry name" value="F-box_dom"/>
</dbReference>
<gene>
    <name evidence="2" type="ORF">BDN70DRAFT_929594</name>
</gene>
<reference evidence="2" key="1">
    <citation type="submission" date="2020-11" db="EMBL/GenBank/DDBJ databases">
        <authorList>
            <consortium name="DOE Joint Genome Institute"/>
            <person name="Ahrendt S."/>
            <person name="Riley R."/>
            <person name="Andreopoulos W."/>
            <person name="Labutti K."/>
            <person name="Pangilinan J."/>
            <person name="Ruiz-Duenas F.J."/>
            <person name="Barrasa J.M."/>
            <person name="Sanchez-Garcia M."/>
            <person name="Camarero S."/>
            <person name="Miyauchi S."/>
            <person name="Serrano A."/>
            <person name="Linde D."/>
            <person name="Babiker R."/>
            <person name="Drula E."/>
            <person name="Ayuso-Fernandez I."/>
            <person name="Pacheco R."/>
            <person name="Padilla G."/>
            <person name="Ferreira P."/>
            <person name="Barriuso J."/>
            <person name="Kellner H."/>
            <person name="Castanera R."/>
            <person name="Alfaro M."/>
            <person name="Ramirez L."/>
            <person name="Pisabarro A.G."/>
            <person name="Kuo A."/>
            <person name="Tritt A."/>
            <person name="Lipzen A."/>
            <person name="He G."/>
            <person name="Yan M."/>
            <person name="Ng V."/>
            <person name="Cullen D."/>
            <person name="Martin F."/>
            <person name="Rosso M.-N."/>
            <person name="Henrissat B."/>
            <person name="Hibbett D."/>
            <person name="Martinez A.T."/>
            <person name="Grigoriev I.V."/>
        </authorList>
    </citation>
    <scope>NUCLEOTIDE SEQUENCE</scope>
    <source>
        <strain evidence="2">CIRM-BRFM 674</strain>
    </source>
</reference>
<dbReference type="AlphaFoldDB" id="A0A9P5ZA37"/>
<evidence type="ECO:0000313" key="3">
    <source>
        <dbReference type="Proteomes" id="UP000807469"/>
    </source>
</evidence>
<keyword evidence="3" id="KW-1185">Reference proteome</keyword>
<feature type="domain" description="F-box" evidence="1">
    <location>
        <begin position="1"/>
        <end position="48"/>
    </location>
</feature>
<dbReference type="SUPFAM" id="SSF52047">
    <property type="entry name" value="RNI-like"/>
    <property type="match status" value="1"/>
</dbReference>
<evidence type="ECO:0000259" key="1">
    <source>
        <dbReference type="PROSITE" id="PS50181"/>
    </source>
</evidence>